<dbReference type="InterPro" id="IPR049517">
    <property type="entry name" value="ACX-like_C"/>
</dbReference>
<dbReference type="Pfam" id="PF19278">
    <property type="entry name" value="Hydant_A_C"/>
    <property type="match status" value="1"/>
</dbReference>
<dbReference type="InterPro" id="IPR008040">
    <property type="entry name" value="Hydant_A_N"/>
</dbReference>
<feature type="domain" description="Hydantoinase/oxoprolinase N-terminal" evidence="2">
    <location>
        <begin position="6"/>
        <end position="189"/>
    </location>
</feature>
<dbReference type="EMBL" id="CP028472">
    <property type="protein sequence ID" value="AVW89812.1"/>
    <property type="molecule type" value="Genomic_DNA"/>
</dbReference>
<organism evidence="4 5">
    <name type="scientific">Celeribacter baekdonensis</name>
    <dbReference type="NCBI Taxonomy" id="875171"/>
    <lineage>
        <taxon>Bacteria</taxon>
        <taxon>Pseudomonadati</taxon>
        <taxon>Pseudomonadota</taxon>
        <taxon>Alphaproteobacteria</taxon>
        <taxon>Rhodobacterales</taxon>
        <taxon>Roseobacteraceae</taxon>
        <taxon>Celeribacter</taxon>
    </lineage>
</organism>
<dbReference type="GO" id="GO:0005829">
    <property type="term" value="C:cytosol"/>
    <property type="evidence" value="ECO:0007669"/>
    <property type="project" value="TreeGrafter"/>
</dbReference>
<dbReference type="RefSeq" id="WP_107717620.1">
    <property type="nucleotide sequence ID" value="NZ_CP028472.1"/>
</dbReference>
<evidence type="ECO:0000313" key="5">
    <source>
        <dbReference type="Proteomes" id="UP000241447"/>
    </source>
</evidence>
<dbReference type="KEGG" id="cbak:DA792_01065"/>
<dbReference type="Proteomes" id="UP000241447">
    <property type="component" value="Plasmid pCBLh4a"/>
</dbReference>
<dbReference type="InterPro" id="IPR002821">
    <property type="entry name" value="Hydantoinase_A"/>
</dbReference>
<feature type="domain" description="Hydantoinase A/oxoprolinase" evidence="1">
    <location>
        <begin position="210"/>
        <end position="496"/>
    </location>
</feature>
<evidence type="ECO:0000259" key="2">
    <source>
        <dbReference type="Pfam" id="PF05378"/>
    </source>
</evidence>
<dbReference type="SUPFAM" id="SSF53067">
    <property type="entry name" value="Actin-like ATPase domain"/>
    <property type="match status" value="1"/>
</dbReference>
<geneLocation type="plasmid" evidence="5">
    <name>pcblh4a</name>
</geneLocation>
<dbReference type="AlphaFoldDB" id="A0A2R4LY77"/>
<dbReference type="PANTHER" id="PTHR11365">
    <property type="entry name" value="5-OXOPROLINASE RELATED"/>
    <property type="match status" value="1"/>
</dbReference>
<evidence type="ECO:0000313" key="4">
    <source>
        <dbReference type="EMBL" id="AVW89812.1"/>
    </source>
</evidence>
<protein>
    <submittedName>
        <fullName evidence="4">5-oxoprolinase</fullName>
    </submittedName>
</protein>
<name>A0A2R4LY77_9RHOB</name>
<sequence>MRSKYRLGIDAGGTFTDFILARANGDVQIFKVLSTPTEPTKAIRNGLALISDETGLSAAEIVSQSDLCINGTTVGLNALITHTGAKTGLIATRGHEDSIEIRLGHKEDGYRYDPEYPPATMLVPRHLRKGVNERVISDGSVRTALSEEDVRDACRYFIAEGVESVAISFVWSVLHPEHEMRAAEIVREMMPDVRLTIGSRLYPQVREYTRTSTAIVNAYLAPILQRYVEGVDAYFRELGSKHPVRYFQSNGGLALGKVVADQSVYAINSGPASAPQAALDVGAPWDEKNIITCDMGGTSFDITLTKDGKANVNKNIDFLRYRIGIPMIQVETLGAGGGSIGWIDEMGLMQMGPQSAGSEPGPACYGQGGERPTTTDANLVLGYLNADGLVGGRLPLDIEKSRSAIKTNLADPLGLSVEKAAYGMFTIVNNNMVNAIRRVSVERGYDPRDFVLMGAGGATGAHITALAREMGISKVLISKLASGLCAYGQIISDVKYNYMAPAPLRLQGAEAAQTLDGLFNGLEARGRADLEGDGFSESDISIHRTLDMRYVGQVHECTVEIGPFEVTEATLEDIKAAFHTRHRELYTYDEPHNAVEVVNVESAITGHVDKPQRMMIAAGNGAASALKTHREMVFHADGRTQKTPVYDGAALGAGDVLHGPAVIEEVTTTIVVEPGWTVNLHKTGTYVLTADIAVTRTAPAHELAEA</sequence>
<keyword evidence="4" id="KW-0614">Plasmid</keyword>
<dbReference type="OrthoDB" id="9759608at2"/>
<evidence type="ECO:0000259" key="1">
    <source>
        <dbReference type="Pfam" id="PF01968"/>
    </source>
</evidence>
<accession>A0A2R4LY77</accession>
<reference evidence="4 5" key="1">
    <citation type="submission" date="2018-03" db="EMBL/GenBank/DDBJ databases">
        <title>The Complete Genome of Celeribacter baekdonensis strain LH4, a Thiosulfate-Oxidizing Alphaproteobacterium Isolated from Gulf of Mexico Continental Slope Sediments.</title>
        <authorList>
            <person name="Flood B.E."/>
            <person name="Bailey J.V."/>
            <person name="Leprich D."/>
        </authorList>
    </citation>
    <scope>NUCLEOTIDE SEQUENCE [LARGE SCALE GENOMIC DNA]</scope>
    <source>
        <strain evidence="4 5">LH4</strain>
        <plasmid evidence="5">Plasmid pcblh4a</plasmid>
    </source>
</reference>
<gene>
    <name evidence="4" type="ORF">DA792_01065</name>
</gene>
<dbReference type="GO" id="GO:0006749">
    <property type="term" value="P:glutathione metabolic process"/>
    <property type="evidence" value="ECO:0007669"/>
    <property type="project" value="TreeGrafter"/>
</dbReference>
<dbReference type="Pfam" id="PF01968">
    <property type="entry name" value="Hydantoinase_A"/>
    <property type="match status" value="1"/>
</dbReference>
<dbReference type="PANTHER" id="PTHR11365:SF23">
    <property type="entry name" value="HYPOTHETICAL 5-OXOPROLINASE (EUROFUNG)-RELATED"/>
    <property type="match status" value="1"/>
</dbReference>
<dbReference type="InterPro" id="IPR045079">
    <property type="entry name" value="Oxoprolinase-like"/>
</dbReference>
<dbReference type="GO" id="GO:0017168">
    <property type="term" value="F:5-oxoprolinase (ATP-hydrolyzing) activity"/>
    <property type="evidence" value="ECO:0007669"/>
    <property type="project" value="TreeGrafter"/>
</dbReference>
<dbReference type="InterPro" id="IPR043129">
    <property type="entry name" value="ATPase_NBD"/>
</dbReference>
<evidence type="ECO:0000259" key="3">
    <source>
        <dbReference type="Pfam" id="PF19278"/>
    </source>
</evidence>
<feature type="domain" description="Acetophenone carboxylase-like C-terminal" evidence="3">
    <location>
        <begin position="509"/>
        <end position="682"/>
    </location>
</feature>
<proteinExistence type="predicted"/>
<dbReference type="Pfam" id="PF05378">
    <property type="entry name" value="Hydant_A_N"/>
    <property type="match status" value="1"/>
</dbReference>